<name>A0AAX4I533_9PEZI</name>
<organism evidence="1 2">
    <name type="scientific">Colletotrichum destructivum</name>
    <dbReference type="NCBI Taxonomy" id="34406"/>
    <lineage>
        <taxon>Eukaryota</taxon>
        <taxon>Fungi</taxon>
        <taxon>Dikarya</taxon>
        <taxon>Ascomycota</taxon>
        <taxon>Pezizomycotina</taxon>
        <taxon>Sordariomycetes</taxon>
        <taxon>Hypocreomycetidae</taxon>
        <taxon>Glomerellales</taxon>
        <taxon>Glomerellaceae</taxon>
        <taxon>Colletotrichum</taxon>
        <taxon>Colletotrichum destructivum species complex</taxon>
    </lineage>
</organism>
<dbReference type="EMBL" id="CP137306">
    <property type="protein sequence ID" value="WQF78484.1"/>
    <property type="molecule type" value="Genomic_DNA"/>
</dbReference>
<dbReference type="GO" id="GO:0009116">
    <property type="term" value="P:nucleoside metabolic process"/>
    <property type="evidence" value="ECO:0007669"/>
    <property type="project" value="InterPro"/>
</dbReference>
<dbReference type="RefSeq" id="XP_062775708.1">
    <property type="nucleotide sequence ID" value="XM_062919657.1"/>
</dbReference>
<dbReference type="KEGG" id="cdet:87940001"/>
<proteinExistence type="predicted"/>
<accession>A0AAX4I533</accession>
<keyword evidence="2" id="KW-1185">Reference proteome</keyword>
<protein>
    <submittedName>
        <fullName evidence="1">Nucleoside phosphorylase superfamily</fullName>
    </submittedName>
</protein>
<dbReference type="GeneID" id="87940001"/>
<dbReference type="GO" id="GO:0003824">
    <property type="term" value="F:catalytic activity"/>
    <property type="evidence" value="ECO:0007669"/>
    <property type="project" value="InterPro"/>
</dbReference>
<sequence length="69" mass="7629">MGKFSAANETNSLRSTYTEIQLTFLTGICDGVLDPWEANELVLGDVVVSKSMIQYDLERHCGSTRTTTL</sequence>
<evidence type="ECO:0000313" key="1">
    <source>
        <dbReference type="EMBL" id="WQF78484.1"/>
    </source>
</evidence>
<dbReference type="Proteomes" id="UP001322277">
    <property type="component" value="Chromosome 2"/>
</dbReference>
<evidence type="ECO:0000313" key="2">
    <source>
        <dbReference type="Proteomes" id="UP001322277"/>
    </source>
</evidence>
<dbReference type="AlphaFoldDB" id="A0AAX4I533"/>
<gene>
    <name evidence="1" type="ORF">CDEST_03498</name>
</gene>
<dbReference type="InterPro" id="IPR035994">
    <property type="entry name" value="Nucleoside_phosphorylase_sf"/>
</dbReference>
<reference evidence="2" key="1">
    <citation type="journal article" date="2023" name="bioRxiv">
        <title>Complete genome of the Medicago anthracnose fungus, Colletotrichum destructivum, reveals a mini-chromosome-like region within a core chromosome.</title>
        <authorList>
            <person name="Lapalu N."/>
            <person name="Simon A."/>
            <person name="Lu A."/>
            <person name="Plaumann P.-L."/>
            <person name="Amselem J."/>
            <person name="Pigne S."/>
            <person name="Auger A."/>
            <person name="Koch C."/>
            <person name="Dallery J.-F."/>
            <person name="O'Connell R.J."/>
        </authorList>
    </citation>
    <scope>NUCLEOTIDE SEQUENCE [LARGE SCALE GENOMIC DNA]</scope>
    <source>
        <strain evidence="2">CBS 520.97</strain>
    </source>
</reference>
<dbReference type="Gene3D" id="3.40.50.1580">
    <property type="entry name" value="Nucleoside phosphorylase domain"/>
    <property type="match status" value="1"/>
</dbReference>